<protein>
    <submittedName>
        <fullName evidence="2">Small multi-drug export protein</fullName>
    </submittedName>
</protein>
<dbReference type="Proteomes" id="UP001165287">
    <property type="component" value="Unassembled WGS sequence"/>
</dbReference>
<dbReference type="RefSeq" id="WP_224139888.1">
    <property type="nucleotide sequence ID" value="NZ_JAIQUM010000034.1"/>
</dbReference>
<evidence type="ECO:0000313" key="3">
    <source>
        <dbReference type="Proteomes" id="UP001165287"/>
    </source>
</evidence>
<dbReference type="EMBL" id="JAIQUM010000034">
    <property type="protein sequence ID" value="MBZ5751561.1"/>
    <property type="molecule type" value="Genomic_DNA"/>
</dbReference>
<evidence type="ECO:0000256" key="1">
    <source>
        <dbReference type="SAM" id="Phobius"/>
    </source>
</evidence>
<sequence length="180" mass="20461">MIIFYLCCSTIAPFNRIRNGLRLAGLVQQADGIWQYIALFLISILPLLDVFYIIPVGIVLEMSPVAVGIIAFLGNFIMVLVFAMFFRQISEWRNKRREKKGKSEPSKRETRARHIWEKYGLPVFSLLSPSLLGTDLAALTALLLGSSRIRVITWMGISLVIWSIFMTVGSVYGLKYVNWI</sequence>
<name>A0ABS7UTE6_9BACI</name>
<dbReference type="InterPro" id="IPR009577">
    <property type="entry name" value="Sm_multidrug_ex"/>
</dbReference>
<reference evidence="2" key="1">
    <citation type="submission" date="2024-05" db="EMBL/GenBank/DDBJ databases">
        <title>Metabacillus sp. nov., isolated from the rhizosphere soil of tomato plants.</title>
        <authorList>
            <person name="Ma R."/>
        </authorList>
    </citation>
    <scope>NUCLEOTIDE SEQUENCE</scope>
    <source>
        <strain evidence="2">DBTR6</strain>
    </source>
</reference>
<keyword evidence="1" id="KW-1133">Transmembrane helix</keyword>
<feature type="transmembrane region" description="Helical" evidence="1">
    <location>
        <begin position="121"/>
        <end position="145"/>
    </location>
</feature>
<keyword evidence="3" id="KW-1185">Reference proteome</keyword>
<proteinExistence type="predicted"/>
<accession>A0ABS7UTE6</accession>
<comment type="caution">
    <text evidence="2">The sequence shown here is derived from an EMBL/GenBank/DDBJ whole genome shotgun (WGS) entry which is preliminary data.</text>
</comment>
<keyword evidence="1" id="KW-0812">Transmembrane</keyword>
<keyword evidence="1" id="KW-0472">Membrane</keyword>
<evidence type="ECO:0000313" key="2">
    <source>
        <dbReference type="EMBL" id="MBZ5751561.1"/>
    </source>
</evidence>
<dbReference type="Pfam" id="PF06695">
    <property type="entry name" value="Sm_multidrug_ex"/>
    <property type="match status" value="1"/>
</dbReference>
<gene>
    <name evidence="2" type="ORF">K9V48_15205</name>
</gene>
<feature type="transmembrane region" description="Helical" evidence="1">
    <location>
        <begin position="65"/>
        <end position="86"/>
    </location>
</feature>
<organism evidence="2 3">
    <name type="scientific">Metabacillus rhizolycopersici</name>
    <dbReference type="NCBI Taxonomy" id="2875709"/>
    <lineage>
        <taxon>Bacteria</taxon>
        <taxon>Bacillati</taxon>
        <taxon>Bacillota</taxon>
        <taxon>Bacilli</taxon>
        <taxon>Bacillales</taxon>
        <taxon>Bacillaceae</taxon>
        <taxon>Metabacillus</taxon>
    </lineage>
</organism>
<feature type="transmembrane region" description="Helical" evidence="1">
    <location>
        <begin position="36"/>
        <end position="59"/>
    </location>
</feature>
<feature type="transmembrane region" description="Helical" evidence="1">
    <location>
        <begin position="151"/>
        <end position="174"/>
    </location>
</feature>